<comment type="similarity">
    <text evidence="2">Belongs to the metallo-dependent hydrolases superfamily. Peptidase M19 family.</text>
</comment>
<organism evidence="3 4">
    <name type="scientific">Neoarthrinium moseri</name>
    <dbReference type="NCBI Taxonomy" id="1658444"/>
    <lineage>
        <taxon>Eukaryota</taxon>
        <taxon>Fungi</taxon>
        <taxon>Dikarya</taxon>
        <taxon>Ascomycota</taxon>
        <taxon>Pezizomycotina</taxon>
        <taxon>Sordariomycetes</taxon>
        <taxon>Xylariomycetidae</taxon>
        <taxon>Amphisphaeriales</taxon>
        <taxon>Apiosporaceae</taxon>
        <taxon>Neoarthrinium</taxon>
    </lineage>
</organism>
<dbReference type="GO" id="GO:0006508">
    <property type="term" value="P:proteolysis"/>
    <property type="evidence" value="ECO:0007669"/>
    <property type="project" value="UniProtKB-KW"/>
</dbReference>
<keyword evidence="2" id="KW-0378">Hydrolase</keyword>
<reference evidence="3" key="1">
    <citation type="submission" date="2021-03" db="EMBL/GenBank/DDBJ databases">
        <title>Revisited historic fungal species revealed as producer of novel bioactive compounds through whole genome sequencing and comparative genomics.</title>
        <authorList>
            <person name="Vignolle G.A."/>
            <person name="Hochenegger N."/>
            <person name="Mach R.L."/>
            <person name="Mach-Aigner A.R."/>
            <person name="Javad Rahimi M."/>
            <person name="Salim K.A."/>
            <person name="Chan C.M."/>
            <person name="Lim L.B.L."/>
            <person name="Cai F."/>
            <person name="Druzhinina I.S."/>
            <person name="U'Ren J.M."/>
            <person name="Derntl C."/>
        </authorList>
    </citation>
    <scope>NUCLEOTIDE SEQUENCE</scope>
    <source>
        <strain evidence="3">TUCIM 5799</strain>
    </source>
</reference>
<evidence type="ECO:0000313" key="4">
    <source>
        <dbReference type="Proteomes" id="UP000829685"/>
    </source>
</evidence>
<comment type="cofactor">
    <cofactor evidence="2">
        <name>Zn(2+)</name>
        <dbReference type="ChEBI" id="CHEBI:29105"/>
    </cofactor>
</comment>
<dbReference type="PANTHER" id="PTHR10443">
    <property type="entry name" value="MICROSOMAL DIPEPTIDASE"/>
    <property type="match status" value="1"/>
</dbReference>
<keyword evidence="2" id="KW-0862">Zinc</keyword>
<evidence type="ECO:0000256" key="2">
    <source>
        <dbReference type="RuleBase" id="RU341113"/>
    </source>
</evidence>
<accession>A0A9Q0ATD8</accession>
<keyword evidence="4" id="KW-1185">Reference proteome</keyword>
<dbReference type="SUPFAM" id="SSF51556">
    <property type="entry name" value="Metallo-dependent hydrolases"/>
    <property type="match status" value="1"/>
</dbReference>
<dbReference type="Proteomes" id="UP000829685">
    <property type="component" value="Unassembled WGS sequence"/>
</dbReference>
<evidence type="ECO:0000256" key="1">
    <source>
        <dbReference type="ARBA" id="ARBA00022997"/>
    </source>
</evidence>
<dbReference type="CDD" id="cd01301">
    <property type="entry name" value="rDP_like"/>
    <property type="match status" value="1"/>
</dbReference>
<proteinExistence type="inferred from homology"/>
<protein>
    <recommendedName>
        <fullName evidence="2">Dipeptidase</fullName>
        <ecNumber evidence="2">3.4.13.19</ecNumber>
    </recommendedName>
</protein>
<dbReference type="OrthoDB" id="445695at2759"/>
<keyword evidence="2" id="KW-0479">Metal-binding</keyword>
<keyword evidence="2" id="KW-0482">Metalloprotease</keyword>
<keyword evidence="2" id="KW-0645">Protease</keyword>
<dbReference type="AlphaFoldDB" id="A0A9Q0ATD8"/>
<dbReference type="Pfam" id="PF01244">
    <property type="entry name" value="Peptidase_M19"/>
    <property type="match status" value="1"/>
</dbReference>
<dbReference type="InterPro" id="IPR008257">
    <property type="entry name" value="Pept_M19"/>
</dbReference>
<dbReference type="GO" id="GO:0046872">
    <property type="term" value="F:metal ion binding"/>
    <property type="evidence" value="ECO:0007669"/>
    <property type="project" value="UniProtKB-UniRule"/>
</dbReference>
<dbReference type="PANTHER" id="PTHR10443:SF12">
    <property type="entry name" value="DIPEPTIDASE"/>
    <property type="match status" value="1"/>
</dbReference>
<dbReference type="EMBL" id="JAFIMR010000007">
    <property type="protein sequence ID" value="KAI1876667.1"/>
    <property type="molecule type" value="Genomic_DNA"/>
</dbReference>
<gene>
    <name evidence="3" type="ORF">JX265_004193</name>
</gene>
<dbReference type="GO" id="GO:0070573">
    <property type="term" value="F:metallodipeptidase activity"/>
    <property type="evidence" value="ECO:0007669"/>
    <property type="project" value="InterPro"/>
</dbReference>
<comment type="caution">
    <text evidence="3">The sequence shown here is derived from an EMBL/GenBank/DDBJ whole genome shotgun (WGS) entry which is preliminary data.</text>
</comment>
<dbReference type="Gene3D" id="3.20.20.140">
    <property type="entry name" value="Metal-dependent hydrolases"/>
    <property type="match status" value="1"/>
</dbReference>
<comment type="catalytic activity">
    <reaction evidence="2">
        <text>an L-aminoacyl-L-amino acid + H2O = 2 an L-alpha-amino acid</text>
        <dbReference type="Rhea" id="RHEA:48940"/>
        <dbReference type="ChEBI" id="CHEBI:15377"/>
        <dbReference type="ChEBI" id="CHEBI:59869"/>
        <dbReference type="ChEBI" id="CHEBI:77460"/>
        <dbReference type="EC" id="3.4.13.19"/>
    </reaction>
</comment>
<sequence>MSEKVSAYGEAQLEEQARSRPTNVRRAVAVLFSLLFVGTFLHPVTRPHHPACHAYSRLRPLSIEERVHKVLSGTPLIDGHDDFPLLVRALFANHIYGDDFKEKFEDGGLPMQVDIPRLREGQNGGAFWSVYSFCPKNGSDWSDENYNDSVLFTLQQIDMMTRLGAAYPKDFSITAGISSASAIEAFKQGKLISPLGIEGLHQIGNSVANLRRFHALGVRYATLTHNCGNIYADSALVESPSFRKAPPYWGGLSPKGKELIHEMNRIGMIVDLAHVSADTMRDVLGGTEWEGSKAPIMFSHSSAYSICPHPRNVPDDVLQLVKKTNSVVMVNFAPDFISCKDVGNDNGVPALVPENATLAQVASHITYIGDLIGYDHVGIGSDFDGIPTVPRGLEDVSKFPDLFAELLRRGVSDEDAAKVAGGNILRVWSGVEEVAAKLQAEGFPVMEDDLPKLRFEESMLLTGLNVSGLL</sequence>
<dbReference type="InterPro" id="IPR032466">
    <property type="entry name" value="Metal_Hydrolase"/>
</dbReference>
<keyword evidence="1 2" id="KW-0224">Dipeptidase</keyword>
<name>A0A9Q0ATD8_9PEZI</name>
<dbReference type="EC" id="3.4.13.19" evidence="2"/>
<evidence type="ECO:0000313" key="3">
    <source>
        <dbReference type="EMBL" id="KAI1876667.1"/>
    </source>
</evidence>
<dbReference type="PROSITE" id="PS51365">
    <property type="entry name" value="RENAL_DIPEPTIDASE_2"/>
    <property type="match status" value="1"/>
</dbReference>